<accession>A0AAW1L3F2</accession>
<comment type="caution">
    <text evidence="2">The sequence shown here is derived from an EMBL/GenBank/DDBJ whole genome shotgun (WGS) entry which is preliminary data.</text>
</comment>
<sequence length="311" mass="34073">MMAEEGSVSQDTATQSEIIQEGTKGSGRTINPSYPYVEGPGNGKGQYKIAACIASGKANRPRRRRSNLGSKEQRAYLTKASKRSEGSNRSSSEPPEKMHKPDSGKPVKGYGSVCIYRSPSSNFQGICSKLDHLLHLNRDMGMSAITSGDFDVDMLPVCIYRSPSSNFQGICSKLDHLLHLNRDMGMSTIIAGDFDVDMLLNILNSYGADIVFRESTRICRTTQTCPGNIILNNSKFWPSDIARTTKAGRCPGMPIEVNNYRPVSLLTGFSKLFEVQCKSAVTVNTGFSDHKGQVISIEQQRQGAVQECPSR</sequence>
<dbReference type="EMBL" id="JASPKY010000175">
    <property type="protein sequence ID" value="KAK9727845.1"/>
    <property type="molecule type" value="Genomic_DNA"/>
</dbReference>
<dbReference type="AlphaFoldDB" id="A0AAW1L3F2"/>
<organism evidence="2 3">
    <name type="scientific">Popillia japonica</name>
    <name type="common">Japanese beetle</name>
    <dbReference type="NCBI Taxonomy" id="7064"/>
    <lineage>
        <taxon>Eukaryota</taxon>
        <taxon>Metazoa</taxon>
        <taxon>Ecdysozoa</taxon>
        <taxon>Arthropoda</taxon>
        <taxon>Hexapoda</taxon>
        <taxon>Insecta</taxon>
        <taxon>Pterygota</taxon>
        <taxon>Neoptera</taxon>
        <taxon>Endopterygota</taxon>
        <taxon>Coleoptera</taxon>
        <taxon>Polyphaga</taxon>
        <taxon>Scarabaeiformia</taxon>
        <taxon>Scarabaeidae</taxon>
        <taxon>Rutelinae</taxon>
        <taxon>Popillia</taxon>
    </lineage>
</organism>
<evidence type="ECO:0000313" key="3">
    <source>
        <dbReference type="Proteomes" id="UP001458880"/>
    </source>
</evidence>
<protein>
    <submittedName>
        <fullName evidence="2">Uncharacterized protein</fullName>
    </submittedName>
</protein>
<reference evidence="2 3" key="1">
    <citation type="journal article" date="2024" name="BMC Genomics">
        <title>De novo assembly and annotation of Popillia japonica's genome with initial clues to its potential as an invasive pest.</title>
        <authorList>
            <person name="Cucini C."/>
            <person name="Boschi S."/>
            <person name="Funari R."/>
            <person name="Cardaioli E."/>
            <person name="Iannotti N."/>
            <person name="Marturano G."/>
            <person name="Paoli F."/>
            <person name="Bruttini M."/>
            <person name="Carapelli A."/>
            <person name="Frati F."/>
            <person name="Nardi F."/>
        </authorList>
    </citation>
    <scope>NUCLEOTIDE SEQUENCE [LARGE SCALE GENOMIC DNA]</scope>
    <source>
        <strain evidence="2">DMR45628</strain>
    </source>
</reference>
<feature type="region of interest" description="Disordered" evidence="1">
    <location>
        <begin position="1"/>
        <end position="105"/>
    </location>
</feature>
<name>A0AAW1L3F2_POPJA</name>
<proteinExistence type="predicted"/>
<feature type="compositionally biased region" description="Basic and acidic residues" evidence="1">
    <location>
        <begin position="94"/>
        <end position="105"/>
    </location>
</feature>
<dbReference type="Proteomes" id="UP001458880">
    <property type="component" value="Unassembled WGS sequence"/>
</dbReference>
<feature type="compositionally biased region" description="Polar residues" evidence="1">
    <location>
        <begin position="7"/>
        <end position="18"/>
    </location>
</feature>
<keyword evidence="3" id="KW-1185">Reference proteome</keyword>
<evidence type="ECO:0000256" key="1">
    <source>
        <dbReference type="SAM" id="MobiDB-lite"/>
    </source>
</evidence>
<evidence type="ECO:0000313" key="2">
    <source>
        <dbReference type="EMBL" id="KAK9727845.1"/>
    </source>
</evidence>
<gene>
    <name evidence="2" type="ORF">QE152_g18986</name>
</gene>